<feature type="domain" description="Cation efflux protein transmembrane" evidence="12">
    <location>
        <begin position="82"/>
        <end position="282"/>
    </location>
</feature>
<dbReference type="EMBL" id="WTPW01001150">
    <property type="protein sequence ID" value="KAF0452905.1"/>
    <property type="molecule type" value="Genomic_DNA"/>
</dbReference>
<gene>
    <name evidence="13" type="ORF">F8M41_001827</name>
</gene>
<keyword evidence="14" id="KW-1185">Reference proteome</keyword>
<proteinExistence type="predicted"/>
<evidence type="ECO:0000256" key="9">
    <source>
        <dbReference type="ARBA" id="ARBA00038600"/>
    </source>
</evidence>
<sequence>MQSINLVYHLTVPAAISVYILDSFLDDLRNDQTFNEMKQLSSLSFVFSSLPLSKKSLLGWGIIHLSLGIALWVKGQWTNNGLALTGFAYLVIFDAMGVFTTFISSVLKTYESLRLSSIRNPFGIQRFEVLFGFVNTLYLLFVALYMLKEGLEHFVLESNCEHSNIHSHKIPILWVLLAMCATLISAIGCQNHKGFYALSRPISFNEGSHTYYLQSNYRLSIIYTNFITMALLLCGTGVITVGLLLEKSRKFDWLDELMSILESILMFYIAVPVASALGKILLQTTPSAASKSLDDCLREILLHPTILSLNATHFWQNSYGQLVGTLHVHVNPDVNEQAVLAFVYSRLSPLFLNSNGNGELTVQIVK</sequence>
<dbReference type="Pfam" id="PF01545">
    <property type="entry name" value="Cation_efflux"/>
    <property type="match status" value="1"/>
</dbReference>
<evidence type="ECO:0000256" key="7">
    <source>
        <dbReference type="ARBA" id="ARBA00023065"/>
    </source>
</evidence>
<protein>
    <submittedName>
        <fullName evidence="13">Cation efflux family-domain-containing protein</fullName>
    </submittedName>
</protein>
<feature type="transmembrane region" description="Helical" evidence="11">
    <location>
        <begin position="172"/>
        <end position="189"/>
    </location>
</feature>
<evidence type="ECO:0000256" key="3">
    <source>
        <dbReference type="ARBA" id="ARBA00022692"/>
    </source>
</evidence>
<keyword evidence="5 11" id="KW-1133">Transmembrane helix</keyword>
<evidence type="ECO:0000256" key="5">
    <source>
        <dbReference type="ARBA" id="ARBA00022989"/>
    </source>
</evidence>
<comment type="subcellular location">
    <subcellularLocation>
        <location evidence="1">Golgi apparatus</location>
        <location evidence="1">trans-Golgi network membrane</location>
        <topology evidence="1">Multi-pass membrane protein</topology>
    </subcellularLocation>
</comment>
<accession>A0A8H4A9Q3</accession>
<dbReference type="Gene3D" id="1.20.1510.10">
    <property type="entry name" value="Cation efflux protein transmembrane domain"/>
    <property type="match status" value="1"/>
</dbReference>
<evidence type="ECO:0000256" key="11">
    <source>
        <dbReference type="SAM" id="Phobius"/>
    </source>
</evidence>
<dbReference type="GO" id="GO:0006829">
    <property type="term" value="P:zinc ion transport"/>
    <property type="evidence" value="ECO:0007669"/>
    <property type="project" value="TreeGrafter"/>
</dbReference>
<dbReference type="GO" id="GO:0016020">
    <property type="term" value="C:membrane"/>
    <property type="evidence" value="ECO:0007669"/>
    <property type="project" value="InterPro"/>
</dbReference>
<evidence type="ECO:0000256" key="4">
    <source>
        <dbReference type="ARBA" id="ARBA00022833"/>
    </source>
</evidence>
<dbReference type="GO" id="GO:0098771">
    <property type="term" value="P:inorganic ion homeostasis"/>
    <property type="evidence" value="ECO:0007669"/>
    <property type="project" value="UniProtKB-ARBA"/>
</dbReference>
<evidence type="ECO:0000259" key="12">
    <source>
        <dbReference type="Pfam" id="PF01545"/>
    </source>
</evidence>
<feature type="transmembrane region" description="Helical" evidence="11">
    <location>
        <begin position="265"/>
        <end position="282"/>
    </location>
</feature>
<dbReference type="InterPro" id="IPR058533">
    <property type="entry name" value="Cation_efflux_TM"/>
</dbReference>
<evidence type="ECO:0000256" key="6">
    <source>
        <dbReference type="ARBA" id="ARBA00023034"/>
    </source>
</evidence>
<feature type="transmembrane region" description="Helical" evidence="11">
    <location>
        <begin position="127"/>
        <end position="147"/>
    </location>
</feature>
<dbReference type="OrthoDB" id="5382797at2759"/>
<keyword evidence="7" id="KW-0406">Ion transport</keyword>
<keyword evidence="6" id="KW-0333">Golgi apparatus</keyword>
<feature type="transmembrane region" description="Helical" evidence="11">
    <location>
        <begin position="57"/>
        <end position="75"/>
    </location>
</feature>
<reference evidence="13 14" key="1">
    <citation type="journal article" date="2019" name="Environ. Microbiol.">
        <title>At the nexus of three kingdoms: the genome of the mycorrhizal fungus Gigaspora margarita provides insights into plant, endobacterial and fungal interactions.</title>
        <authorList>
            <person name="Venice F."/>
            <person name="Ghignone S."/>
            <person name="Salvioli di Fossalunga A."/>
            <person name="Amselem J."/>
            <person name="Novero M."/>
            <person name="Xianan X."/>
            <person name="Sedzielewska Toro K."/>
            <person name="Morin E."/>
            <person name="Lipzen A."/>
            <person name="Grigoriev I.V."/>
            <person name="Henrissat B."/>
            <person name="Martin F.M."/>
            <person name="Bonfante P."/>
        </authorList>
    </citation>
    <scope>NUCLEOTIDE SEQUENCE [LARGE SCALE GENOMIC DNA]</scope>
    <source>
        <strain evidence="13 14">BEG34</strain>
    </source>
</reference>
<evidence type="ECO:0000313" key="13">
    <source>
        <dbReference type="EMBL" id="KAF0452905.1"/>
    </source>
</evidence>
<dbReference type="GO" id="GO:0005794">
    <property type="term" value="C:Golgi apparatus"/>
    <property type="evidence" value="ECO:0007669"/>
    <property type="project" value="UniProtKB-SubCell"/>
</dbReference>
<dbReference type="InterPro" id="IPR052005">
    <property type="entry name" value="CDF_SLC30A"/>
</dbReference>
<dbReference type="PANTHER" id="PTHR46531:SF1">
    <property type="entry name" value="ZINC TRANSPORTER 6"/>
    <property type="match status" value="1"/>
</dbReference>
<dbReference type="GO" id="GO:0030003">
    <property type="term" value="P:intracellular monoatomic cation homeostasis"/>
    <property type="evidence" value="ECO:0007669"/>
    <property type="project" value="UniProtKB-ARBA"/>
</dbReference>
<evidence type="ECO:0000313" key="14">
    <source>
        <dbReference type="Proteomes" id="UP000439903"/>
    </source>
</evidence>
<feature type="transmembrane region" description="Helical" evidence="11">
    <location>
        <begin position="87"/>
        <end position="107"/>
    </location>
</feature>
<feature type="transmembrane region" description="Helical" evidence="11">
    <location>
        <begin position="222"/>
        <end position="245"/>
    </location>
</feature>
<evidence type="ECO:0000256" key="1">
    <source>
        <dbReference type="ARBA" id="ARBA00004166"/>
    </source>
</evidence>
<comment type="subunit">
    <text evidence="9">Heterodimer with SLC30A5; form a functional zinc ion transmembrane transporter.</text>
</comment>
<dbReference type="InterPro" id="IPR027469">
    <property type="entry name" value="Cation_efflux_TMD_sf"/>
</dbReference>
<keyword evidence="8 11" id="KW-0472">Membrane</keyword>
<keyword evidence="3 11" id="KW-0812">Transmembrane</keyword>
<comment type="function">
    <text evidence="10">Has probably no intrinsic transporter activity but together with SLC30A5 forms a functional zinc ion:proton antiporter heterodimer, mediating zinc entry into the lumen of organelles along the secretory pathway. As part of that zinc ion:proton antiporter, contributes to zinc ion homeostasis within the early secretory pathway and regulates the activation and folding of enzymes like alkaline phosphatases and enzymes involved in phosphatidylinositol glycan anchor biosynthesis.</text>
</comment>
<dbReference type="GO" id="GO:0008324">
    <property type="term" value="F:monoatomic cation transmembrane transporter activity"/>
    <property type="evidence" value="ECO:0007669"/>
    <property type="project" value="InterPro"/>
</dbReference>
<name>A0A8H4A9Q3_GIGMA</name>
<keyword evidence="4" id="KW-0862">Zinc</keyword>
<dbReference type="PANTHER" id="PTHR46531">
    <property type="entry name" value="ZINC TRANSPORTER 6"/>
    <property type="match status" value="1"/>
</dbReference>
<comment type="caution">
    <text evidence="13">The sequence shown here is derived from an EMBL/GenBank/DDBJ whole genome shotgun (WGS) entry which is preliminary data.</text>
</comment>
<dbReference type="AlphaFoldDB" id="A0A8H4A9Q3"/>
<evidence type="ECO:0000256" key="2">
    <source>
        <dbReference type="ARBA" id="ARBA00022448"/>
    </source>
</evidence>
<organism evidence="13 14">
    <name type="scientific">Gigaspora margarita</name>
    <dbReference type="NCBI Taxonomy" id="4874"/>
    <lineage>
        <taxon>Eukaryota</taxon>
        <taxon>Fungi</taxon>
        <taxon>Fungi incertae sedis</taxon>
        <taxon>Mucoromycota</taxon>
        <taxon>Glomeromycotina</taxon>
        <taxon>Glomeromycetes</taxon>
        <taxon>Diversisporales</taxon>
        <taxon>Gigasporaceae</taxon>
        <taxon>Gigaspora</taxon>
    </lineage>
</organism>
<evidence type="ECO:0000256" key="8">
    <source>
        <dbReference type="ARBA" id="ARBA00023136"/>
    </source>
</evidence>
<dbReference type="SUPFAM" id="SSF161111">
    <property type="entry name" value="Cation efflux protein transmembrane domain-like"/>
    <property type="match status" value="1"/>
</dbReference>
<keyword evidence="2" id="KW-0813">Transport</keyword>
<dbReference type="Proteomes" id="UP000439903">
    <property type="component" value="Unassembled WGS sequence"/>
</dbReference>
<evidence type="ECO:0000256" key="10">
    <source>
        <dbReference type="ARBA" id="ARBA00045455"/>
    </source>
</evidence>